<dbReference type="Pfam" id="PF02706">
    <property type="entry name" value="Wzz"/>
    <property type="match status" value="1"/>
</dbReference>
<proteinExistence type="predicted"/>
<dbReference type="PANTHER" id="PTHR32309:SF13">
    <property type="entry name" value="FERRIC ENTEROBACTIN TRANSPORT PROTEIN FEPE"/>
    <property type="match status" value="1"/>
</dbReference>
<dbReference type="Proteomes" id="UP000192934">
    <property type="component" value="Chromosome I"/>
</dbReference>
<keyword evidence="11" id="KW-1185">Reference proteome</keyword>
<feature type="transmembrane region" description="Helical" evidence="7">
    <location>
        <begin position="423"/>
        <end position="444"/>
    </location>
</feature>
<evidence type="ECO:0000256" key="3">
    <source>
        <dbReference type="ARBA" id="ARBA00022692"/>
    </source>
</evidence>
<dbReference type="EMBL" id="LT840185">
    <property type="protein sequence ID" value="SMF75386.1"/>
    <property type="molecule type" value="Genomic_DNA"/>
</dbReference>
<evidence type="ECO:0000259" key="9">
    <source>
        <dbReference type="Pfam" id="PF13807"/>
    </source>
</evidence>
<keyword evidence="3 7" id="KW-0812">Transmembrane</keyword>
<keyword evidence="6" id="KW-0175">Coiled coil</keyword>
<feature type="transmembrane region" description="Helical" evidence="7">
    <location>
        <begin position="486"/>
        <end position="507"/>
    </location>
</feature>
<feature type="domain" description="Polysaccharide chain length determinant N-terminal" evidence="8">
    <location>
        <begin position="13"/>
        <end position="91"/>
    </location>
</feature>
<dbReference type="GO" id="GO:0005886">
    <property type="term" value="C:plasma membrane"/>
    <property type="evidence" value="ECO:0007669"/>
    <property type="project" value="UniProtKB-SubCell"/>
</dbReference>
<evidence type="ECO:0000313" key="11">
    <source>
        <dbReference type="Proteomes" id="UP000192934"/>
    </source>
</evidence>
<dbReference type="InterPro" id="IPR003856">
    <property type="entry name" value="LPS_length_determ_N"/>
</dbReference>
<evidence type="ECO:0000256" key="2">
    <source>
        <dbReference type="ARBA" id="ARBA00022475"/>
    </source>
</evidence>
<dbReference type="OrthoDB" id="9795292at2"/>
<evidence type="ECO:0000256" key="6">
    <source>
        <dbReference type="SAM" id="Coils"/>
    </source>
</evidence>
<keyword evidence="2" id="KW-1003">Cell membrane</keyword>
<dbReference type="Pfam" id="PF13807">
    <property type="entry name" value="GNVR"/>
    <property type="match status" value="1"/>
</dbReference>
<keyword evidence="5 7" id="KW-0472">Membrane</keyword>
<reference evidence="11" key="1">
    <citation type="submission" date="2017-04" db="EMBL/GenBank/DDBJ databases">
        <authorList>
            <person name="Varghese N."/>
            <person name="Submissions S."/>
        </authorList>
    </citation>
    <scope>NUCLEOTIDE SEQUENCE [LARGE SCALE GENOMIC DNA]</scope>
    <source>
        <strain evidence="11">Dd16</strain>
    </source>
</reference>
<dbReference type="PANTHER" id="PTHR32309">
    <property type="entry name" value="TYROSINE-PROTEIN KINASE"/>
    <property type="match status" value="1"/>
</dbReference>
<feature type="domain" description="Tyrosine-protein kinase G-rich" evidence="9">
    <location>
        <begin position="367"/>
        <end position="442"/>
    </location>
</feature>
<dbReference type="STRING" id="941907.SAMN06295910_2343"/>
<evidence type="ECO:0000256" key="5">
    <source>
        <dbReference type="ARBA" id="ARBA00023136"/>
    </source>
</evidence>
<protein>
    <submittedName>
        <fullName evidence="10">Polysaccharide chain length determinant protein, PEP-CTERM locus subfamily</fullName>
    </submittedName>
</protein>
<dbReference type="NCBIfam" id="TIGR03007">
    <property type="entry name" value="pepcterm_ChnLen"/>
    <property type="match status" value="1"/>
</dbReference>
<evidence type="ECO:0000313" key="10">
    <source>
        <dbReference type="EMBL" id="SMF75386.1"/>
    </source>
</evidence>
<gene>
    <name evidence="10" type="ORF">SAMN06295910_2343</name>
</gene>
<dbReference type="RefSeq" id="WP_085218927.1">
    <property type="nucleotide sequence ID" value="NZ_LT840185.1"/>
</dbReference>
<dbReference type="AlphaFoldDB" id="A0A1X7GW05"/>
<evidence type="ECO:0000256" key="7">
    <source>
        <dbReference type="SAM" id="Phobius"/>
    </source>
</evidence>
<comment type="subcellular location">
    <subcellularLocation>
        <location evidence="1">Cell membrane</location>
        <topology evidence="1">Multi-pass membrane protein</topology>
    </subcellularLocation>
</comment>
<feature type="transmembrane region" description="Helical" evidence="7">
    <location>
        <begin position="20"/>
        <end position="40"/>
    </location>
</feature>
<dbReference type="GO" id="GO:0004713">
    <property type="term" value="F:protein tyrosine kinase activity"/>
    <property type="evidence" value="ECO:0007669"/>
    <property type="project" value="TreeGrafter"/>
</dbReference>
<keyword evidence="4 7" id="KW-1133">Transmembrane helix</keyword>
<feature type="coiled-coil region" evidence="6">
    <location>
        <begin position="175"/>
        <end position="202"/>
    </location>
</feature>
<feature type="coiled-coil region" evidence="6">
    <location>
        <begin position="327"/>
        <end position="392"/>
    </location>
</feature>
<dbReference type="InterPro" id="IPR014345">
    <property type="entry name" value="XrtA_polysacc_chain"/>
</dbReference>
<sequence length="513" mass="54944">MDGLYEQFRIALHQVWRRRWLAVGVAWGIAVLGWLVLALIPSGYESKARVLLQSPNLLSNTIGINPADRQGDLFRIKQTLTSSANLEKIVRRTDLNTLVASERDLAAQVSALRESIKITAQIDNPNLFEISATSGVSGFSNAQNARTAQGVAQGLLDLLVEGELAGDRRTTSQAIGLLDTELKRLEGQLQQADAARVAFEQKFMGALPGDGSIASRMSAARSELSMIDQQLIVAQSSLAALRSQLSSTPSSISTAAYGAAGVASGQIAQLEMQLSQMQGRGWTDAHPDIISMKQEIARLRPQAANERSGGGAFSTPNPAYGSLRAMAAEKEAQVAAAQARKNQLQAGLSELDAQQTGEPGVVSEQARRNRDYDVLKRQYDKLLEDREQLRLRSDVQTKTDAMQFRIIDPASAPTVPATPNRPLLLSAILLIALVAGAGAAFIAGQVQTTFPSQARLATATGLPVIGSISELVSAADRALRRQRLKWLAGAGGALAGAYAVLMLVEFWQRSTVA</sequence>
<dbReference type="InterPro" id="IPR032807">
    <property type="entry name" value="GNVR"/>
</dbReference>
<name>A0A1X7GW05_9SPHN</name>
<dbReference type="InterPro" id="IPR050445">
    <property type="entry name" value="Bact_polysacc_biosynth/exp"/>
</dbReference>
<accession>A0A1X7GW05</accession>
<evidence type="ECO:0000256" key="4">
    <source>
        <dbReference type="ARBA" id="ARBA00022989"/>
    </source>
</evidence>
<organism evidence="10 11">
    <name type="scientific">Allosphingosinicella indica</name>
    <dbReference type="NCBI Taxonomy" id="941907"/>
    <lineage>
        <taxon>Bacteria</taxon>
        <taxon>Pseudomonadati</taxon>
        <taxon>Pseudomonadota</taxon>
        <taxon>Alphaproteobacteria</taxon>
        <taxon>Sphingomonadales</taxon>
        <taxon>Sphingomonadaceae</taxon>
        <taxon>Allosphingosinicella</taxon>
    </lineage>
</organism>
<evidence type="ECO:0000259" key="8">
    <source>
        <dbReference type="Pfam" id="PF02706"/>
    </source>
</evidence>
<evidence type="ECO:0000256" key="1">
    <source>
        <dbReference type="ARBA" id="ARBA00004651"/>
    </source>
</evidence>